<dbReference type="GO" id="GO:0016747">
    <property type="term" value="F:acyltransferase activity, transferring groups other than amino-acyl groups"/>
    <property type="evidence" value="ECO:0007669"/>
    <property type="project" value="TreeGrafter"/>
</dbReference>
<accession>A0A4Q7PBV3</accession>
<dbReference type="InterPro" id="IPR000801">
    <property type="entry name" value="Esterase-like"/>
</dbReference>
<evidence type="ECO:0000256" key="1">
    <source>
        <dbReference type="SAM" id="SignalP"/>
    </source>
</evidence>
<proteinExistence type="predicted"/>
<dbReference type="SUPFAM" id="SSF53474">
    <property type="entry name" value="alpha/beta-Hydrolases"/>
    <property type="match status" value="1"/>
</dbReference>
<dbReference type="InterPro" id="IPR050583">
    <property type="entry name" value="Mycobacterial_A85_antigen"/>
</dbReference>
<protein>
    <submittedName>
        <fullName evidence="2">Putative esterase</fullName>
    </submittedName>
</protein>
<dbReference type="Pfam" id="PF00756">
    <property type="entry name" value="Esterase"/>
    <property type="match status" value="1"/>
</dbReference>
<dbReference type="EMBL" id="SGXG01000001">
    <property type="protein sequence ID" value="RZS97813.1"/>
    <property type="molecule type" value="Genomic_DNA"/>
</dbReference>
<feature type="chain" id="PRO_5020789588" evidence="1">
    <location>
        <begin position="22"/>
        <end position="143"/>
    </location>
</feature>
<dbReference type="PANTHER" id="PTHR48098:SF1">
    <property type="entry name" value="DIACYLGLYCEROL ACYLTRANSFERASE_MYCOLYLTRANSFERASE AG85A"/>
    <property type="match status" value="1"/>
</dbReference>
<keyword evidence="1" id="KW-0732">Signal</keyword>
<dbReference type="AlphaFoldDB" id="A0A4Q7PBV3"/>
<dbReference type="InterPro" id="IPR029058">
    <property type="entry name" value="AB_hydrolase_fold"/>
</dbReference>
<dbReference type="PANTHER" id="PTHR48098">
    <property type="entry name" value="ENTEROCHELIN ESTERASE-RELATED"/>
    <property type="match status" value="1"/>
</dbReference>
<keyword evidence="3" id="KW-1185">Reference proteome</keyword>
<sequence length="143" mass="15888">MKITKPLLFVLTMCISIVGFPQDASLIAPEGFDKPNANNPQGEVMEIMYPSKTVGIDRKANIYLPPNYSPNKAYPVLYLLHGIGGDEREWLDQGTPEVIMDNLYAENKAKPMIIVIPNGRAMKNDRAEGNFFAEDKNSGICNL</sequence>
<feature type="signal peptide" evidence="1">
    <location>
        <begin position="1"/>
        <end position="21"/>
    </location>
</feature>
<name>A0A4Q7PBV3_9BACT</name>
<comment type="caution">
    <text evidence="2">The sequence shown here is derived from an EMBL/GenBank/DDBJ whole genome shotgun (WGS) entry which is preliminary data.</text>
</comment>
<dbReference type="Proteomes" id="UP000292209">
    <property type="component" value="Unassembled WGS sequence"/>
</dbReference>
<evidence type="ECO:0000313" key="3">
    <source>
        <dbReference type="Proteomes" id="UP000292209"/>
    </source>
</evidence>
<evidence type="ECO:0000313" key="2">
    <source>
        <dbReference type="EMBL" id="RZS97813.1"/>
    </source>
</evidence>
<reference evidence="2 3" key="1">
    <citation type="submission" date="2019-02" db="EMBL/GenBank/DDBJ databases">
        <title>Genomic Encyclopedia of Archaeal and Bacterial Type Strains, Phase II (KMG-II): from individual species to whole genera.</title>
        <authorList>
            <person name="Goeker M."/>
        </authorList>
    </citation>
    <scope>NUCLEOTIDE SEQUENCE [LARGE SCALE GENOMIC DNA]</scope>
    <source>
        <strain evidence="2 3">DSM 21411</strain>
    </source>
</reference>
<organism evidence="2 3">
    <name type="scientific">Cecembia calidifontis</name>
    <dbReference type="NCBI Taxonomy" id="1187080"/>
    <lineage>
        <taxon>Bacteria</taxon>
        <taxon>Pseudomonadati</taxon>
        <taxon>Bacteroidota</taxon>
        <taxon>Cytophagia</taxon>
        <taxon>Cytophagales</taxon>
        <taxon>Cyclobacteriaceae</taxon>
        <taxon>Cecembia</taxon>
    </lineage>
</organism>
<dbReference type="RefSeq" id="WP_278043592.1">
    <property type="nucleotide sequence ID" value="NZ_SGXG01000001.1"/>
</dbReference>
<gene>
    <name evidence="2" type="ORF">BC751_3440</name>
</gene>
<dbReference type="Gene3D" id="3.40.50.1820">
    <property type="entry name" value="alpha/beta hydrolase"/>
    <property type="match status" value="1"/>
</dbReference>